<dbReference type="Pfam" id="PF14207">
    <property type="entry name" value="DpnD-PcfM"/>
    <property type="match status" value="1"/>
</dbReference>
<reference evidence="3" key="1">
    <citation type="submission" date="2020-03" db="EMBL/GenBank/DDBJ databases">
        <title>The deep terrestrial virosphere.</title>
        <authorList>
            <person name="Holmfeldt K."/>
            <person name="Nilsson E."/>
            <person name="Simone D."/>
            <person name="Lopez-Fernandez M."/>
            <person name="Wu X."/>
            <person name="de Brujin I."/>
            <person name="Lundin D."/>
            <person name="Andersson A."/>
            <person name="Bertilsson S."/>
            <person name="Dopson M."/>
        </authorList>
    </citation>
    <scope>NUCLEOTIDE SEQUENCE</scope>
    <source>
        <strain evidence="2">MM415A08520</strain>
        <strain evidence="3">MM415B05989</strain>
    </source>
</reference>
<sequence length="54" mass="6417">MKEYRIRVTETLSRLVSVETECEDDAIDLVQEQYTNEEIVLDETDFDNVEFEVD</sequence>
<dbReference type="AlphaFoldDB" id="A0A6M3LQS0"/>
<dbReference type="EMBL" id="MT143519">
    <property type="protein sequence ID" value="QJA97727.1"/>
    <property type="molecule type" value="Genomic_DNA"/>
</dbReference>
<proteinExistence type="predicted"/>
<dbReference type="InterPro" id="IPR025575">
    <property type="entry name" value="DpnD/PcfM_C"/>
</dbReference>
<evidence type="ECO:0000313" key="3">
    <source>
        <dbReference type="EMBL" id="QJA97727.1"/>
    </source>
</evidence>
<protein>
    <recommendedName>
        <fullName evidence="1">DpnD/PcfM-like C-terminal domain-containing protein</fullName>
    </recommendedName>
</protein>
<feature type="domain" description="DpnD/PcfM-like C-terminal" evidence="1">
    <location>
        <begin position="4"/>
        <end position="49"/>
    </location>
</feature>
<evidence type="ECO:0000259" key="1">
    <source>
        <dbReference type="Pfam" id="PF14207"/>
    </source>
</evidence>
<accession>A0A6M3LQS0</accession>
<gene>
    <name evidence="2" type="ORF">MM415A08520_0002</name>
    <name evidence="3" type="ORF">MM415B05989_0010</name>
</gene>
<organism evidence="3">
    <name type="scientific">viral metagenome</name>
    <dbReference type="NCBI Taxonomy" id="1070528"/>
    <lineage>
        <taxon>unclassified sequences</taxon>
        <taxon>metagenomes</taxon>
        <taxon>organismal metagenomes</taxon>
    </lineage>
</organism>
<dbReference type="EMBL" id="MT141587">
    <property type="protein sequence ID" value="QJA68107.1"/>
    <property type="molecule type" value="Genomic_DNA"/>
</dbReference>
<name>A0A6M3LQS0_9ZZZZ</name>
<evidence type="ECO:0000313" key="2">
    <source>
        <dbReference type="EMBL" id="QJA68107.1"/>
    </source>
</evidence>